<evidence type="ECO:0000313" key="11">
    <source>
        <dbReference type="Proteomes" id="UP000554482"/>
    </source>
</evidence>
<comment type="subcellular location">
    <subcellularLocation>
        <location evidence="1">Endoplasmic reticulum membrane</location>
        <topology evidence="1">Single-pass membrane protein</topology>
    </subcellularLocation>
</comment>
<dbReference type="InterPro" id="IPR026051">
    <property type="entry name" value="ALG1-like"/>
</dbReference>
<evidence type="ECO:0000256" key="3">
    <source>
        <dbReference type="ARBA" id="ARBA00022676"/>
    </source>
</evidence>
<keyword evidence="8 9" id="KW-0472">Membrane</keyword>
<keyword evidence="5 9" id="KW-0812">Transmembrane</keyword>
<keyword evidence="11" id="KW-1185">Reference proteome</keyword>
<evidence type="ECO:0000256" key="7">
    <source>
        <dbReference type="ARBA" id="ARBA00022989"/>
    </source>
</evidence>
<dbReference type="EMBL" id="JABWDY010040862">
    <property type="protein sequence ID" value="KAF5177832.1"/>
    <property type="molecule type" value="Genomic_DNA"/>
</dbReference>
<evidence type="ECO:0000256" key="9">
    <source>
        <dbReference type="SAM" id="Phobius"/>
    </source>
</evidence>
<dbReference type="GO" id="GO:0000030">
    <property type="term" value="F:mannosyltransferase activity"/>
    <property type="evidence" value="ECO:0007669"/>
    <property type="project" value="InterPro"/>
</dbReference>
<gene>
    <name evidence="10" type="ORF">FRX31_032581</name>
</gene>
<protein>
    <submittedName>
        <fullName evidence="10">Udp-glycosyltransferase turan</fullName>
    </submittedName>
</protein>
<keyword evidence="3" id="KW-0328">Glycosyltransferase</keyword>
<feature type="transmembrane region" description="Helical" evidence="9">
    <location>
        <begin position="70"/>
        <end position="92"/>
    </location>
</feature>
<comment type="pathway">
    <text evidence="2">Protein modification; protein glycosylation.</text>
</comment>
<evidence type="ECO:0000256" key="5">
    <source>
        <dbReference type="ARBA" id="ARBA00022692"/>
    </source>
</evidence>
<keyword evidence="6" id="KW-0256">Endoplasmic reticulum</keyword>
<organism evidence="10 11">
    <name type="scientific">Thalictrum thalictroides</name>
    <name type="common">Rue-anemone</name>
    <name type="synonym">Anemone thalictroides</name>
    <dbReference type="NCBI Taxonomy" id="46969"/>
    <lineage>
        <taxon>Eukaryota</taxon>
        <taxon>Viridiplantae</taxon>
        <taxon>Streptophyta</taxon>
        <taxon>Embryophyta</taxon>
        <taxon>Tracheophyta</taxon>
        <taxon>Spermatophyta</taxon>
        <taxon>Magnoliopsida</taxon>
        <taxon>Ranunculales</taxon>
        <taxon>Ranunculaceae</taxon>
        <taxon>Thalictroideae</taxon>
        <taxon>Thalictrum</taxon>
    </lineage>
</organism>
<dbReference type="OrthoDB" id="1935192at2759"/>
<name>A0A7J6V0A1_THATH</name>
<keyword evidence="4 10" id="KW-0808">Transferase</keyword>
<dbReference type="GO" id="GO:0005789">
    <property type="term" value="C:endoplasmic reticulum membrane"/>
    <property type="evidence" value="ECO:0007669"/>
    <property type="project" value="UniProtKB-SubCell"/>
</dbReference>
<reference evidence="10 11" key="1">
    <citation type="submission" date="2020-06" db="EMBL/GenBank/DDBJ databases">
        <title>Transcriptomic and genomic resources for Thalictrum thalictroides and T. hernandezii: Facilitating candidate gene discovery in an emerging model plant lineage.</title>
        <authorList>
            <person name="Arias T."/>
            <person name="Riano-Pachon D.M."/>
            <person name="Di Stilio V.S."/>
        </authorList>
    </citation>
    <scope>NUCLEOTIDE SEQUENCE [LARGE SCALE GENOMIC DNA]</scope>
    <source>
        <strain evidence="11">cv. WT478/WT964</strain>
        <tissue evidence="10">Leaves</tissue>
    </source>
</reference>
<evidence type="ECO:0000256" key="4">
    <source>
        <dbReference type="ARBA" id="ARBA00022679"/>
    </source>
</evidence>
<sequence>ANLDVDVVAYGGFEYMTYPLLHERSGYDTLIDRGSCVHSSDPHAAVIENRSIHIHEMKQWPRVLQQLPKLFSPLVLLLKPVYQFFMLIWFLCFKIPAPDVFIVQVNSLLLH</sequence>
<accession>A0A7J6V0A1</accession>
<evidence type="ECO:0000256" key="2">
    <source>
        <dbReference type="ARBA" id="ARBA00004922"/>
    </source>
</evidence>
<comment type="caution">
    <text evidence="10">The sequence shown here is derived from an EMBL/GenBank/DDBJ whole genome shotgun (WGS) entry which is preliminary data.</text>
</comment>
<evidence type="ECO:0000256" key="1">
    <source>
        <dbReference type="ARBA" id="ARBA00004389"/>
    </source>
</evidence>
<dbReference type="PANTHER" id="PTHR13036">
    <property type="entry name" value="BETA1,4 MANNOSYLTRANSFERASE"/>
    <property type="match status" value="1"/>
</dbReference>
<proteinExistence type="predicted"/>
<feature type="non-terminal residue" evidence="10">
    <location>
        <position position="1"/>
    </location>
</feature>
<evidence type="ECO:0000256" key="6">
    <source>
        <dbReference type="ARBA" id="ARBA00022824"/>
    </source>
</evidence>
<dbReference type="AlphaFoldDB" id="A0A7J6V0A1"/>
<evidence type="ECO:0000313" key="10">
    <source>
        <dbReference type="EMBL" id="KAF5177832.1"/>
    </source>
</evidence>
<evidence type="ECO:0000256" key="8">
    <source>
        <dbReference type="ARBA" id="ARBA00023136"/>
    </source>
</evidence>
<dbReference type="PANTHER" id="PTHR13036:SF0">
    <property type="entry name" value="CHITOBIOSYLDIPHOSPHODOLICHOL BETA-MANNOSYLTRANSFERASE"/>
    <property type="match status" value="1"/>
</dbReference>
<dbReference type="Proteomes" id="UP000554482">
    <property type="component" value="Unassembled WGS sequence"/>
</dbReference>
<keyword evidence="7 9" id="KW-1133">Transmembrane helix</keyword>